<keyword evidence="3" id="KW-0813">Transport</keyword>
<keyword evidence="6" id="KW-0809">Transit peptide</keyword>
<keyword evidence="5" id="KW-0999">Mitochondrion inner membrane</keyword>
<dbReference type="AlphaFoldDB" id="A0A194RPK9"/>
<evidence type="ECO:0000256" key="6">
    <source>
        <dbReference type="ARBA" id="ARBA00022946"/>
    </source>
</evidence>
<reference evidence="12 13" key="1">
    <citation type="journal article" date="2015" name="Nat. Commun.">
        <title>Outbred genome sequencing and CRISPR/Cas9 gene editing in butterflies.</title>
        <authorList>
            <person name="Li X."/>
            <person name="Fan D."/>
            <person name="Zhang W."/>
            <person name="Liu G."/>
            <person name="Zhang L."/>
            <person name="Zhao L."/>
            <person name="Fang X."/>
            <person name="Chen L."/>
            <person name="Dong Y."/>
            <person name="Chen Y."/>
            <person name="Ding Y."/>
            <person name="Zhao R."/>
            <person name="Feng M."/>
            <person name="Zhu Y."/>
            <person name="Feng Y."/>
            <person name="Jiang X."/>
            <person name="Zhu D."/>
            <person name="Xiang H."/>
            <person name="Feng X."/>
            <person name="Li S."/>
            <person name="Wang J."/>
            <person name="Zhang G."/>
            <person name="Kronforst M.R."/>
            <person name="Wang W."/>
        </authorList>
    </citation>
    <scope>NUCLEOTIDE SEQUENCE [LARGE SCALE GENOMIC DNA]</scope>
    <source>
        <strain evidence="12">Ya'a_city_454_Pm</strain>
        <tissue evidence="12">Whole body</tissue>
    </source>
</reference>
<dbReference type="EMBL" id="KQ459833">
    <property type="protein sequence ID" value="KPJ19788.1"/>
    <property type="molecule type" value="Genomic_DNA"/>
</dbReference>
<sequence length="209" mass="22577">MSLMKTNMLVRSLSTSSAASQLIKPTVQVFGLEGRYATALYSAASKSKSLDVVEKELRQFQQSIKADAKLKEFIINPTLKRSLKVDALKHVSSKVNLSATTSNLLGLMAENGRLGKLDAVINAFKIMMAGHRGEVTCEVITAKPLDQAQRQSLEAALKKFLKGNESIQLTAKVDPSLIGGMIVSIGDKYVDMSVASKVKKYTEIISAAA</sequence>
<gene>
    <name evidence="12" type="ORF">RR48_07387</name>
</gene>
<keyword evidence="4" id="KW-0375">Hydrogen ion transport</keyword>
<dbReference type="Pfam" id="PF00213">
    <property type="entry name" value="OSCP"/>
    <property type="match status" value="1"/>
</dbReference>
<dbReference type="OrthoDB" id="1262810at2759"/>
<keyword evidence="9" id="KW-0472">Membrane</keyword>
<dbReference type="KEGG" id="pmac:106713841"/>
<proteinExistence type="inferred from homology"/>
<dbReference type="SUPFAM" id="SSF47928">
    <property type="entry name" value="N-terminal domain of the delta subunit of the F1F0-ATP synthase"/>
    <property type="match status" value="1"/>
</dbReference>
<evidence type="ECO:0000256" key="11">
    <source>
        <dbReference type="ARBA" id="ARBA00033369"/>
    </source>
</evidence>
<dbReference type="PANTHER" id="PTHR11910">
    <property type="entry name" value="ATP SYNTHASE DELTA CHAIN"/>
    <property type="match status" value="1"/>
</dbReference>
<evidence type="ECO:0000256" key="8">
    <source>
        <dbReference type="ARBA" id="ARBA00023128"/>
    </source>
</evidence>
<evidence type="ECO:0000256" key="9">
    <source>
        <dbReference type="ARBA" id="ARBA00023136"/>
    </source>
</evidence>
<accession>A0A194RPK9</accession>
<dbReference type="GO" id="GO:0005743">
    <property type="term" value="C:mitochondrial inner membrane"/>
    <property type="evidence" value="ECO:0007669"/>
    <property type="project" value="UniProtKB-SubCell"/>
</dbReference>
<comment type="subcellular location">
    <subcellularLocation>
        <location evidence="1">Mitochondrion inner membrane</location>
    </subcellularLocation>
</comment>
<dbReference type="InParanoid" id="A0A194RPK9"/>
<evidence type="ECO:0000313" key="13">
    <source>
        <dbReference type="Proteomes" id="UP000053240"/>
    </source>
</evidence>
<dbReference type="InterPro" id="IPR000711">
    <property type="entry name" value="ATPase_OSCP/dsu"/>
</dbReference>
<dbReference type="FunCoup" id="A0A194RPK9">
    <property type="interactions" value="1315"/>
</dbReference>
<dbReference type="GO" id="GO:0046933">
    <property type="term" value="F:proton-transporting ATP synthase activity, rotational mechanism"/>
    <property type="evidence" value="ECO:0007669"/>
    <property type="project" value="InterPro"/>
</dbReference>
<comment type="similarity">
    <text evidence="2">Belongs to the ATPase delta chain family.</text>
</comment>
<dbReference type="PRINTS" id="PR00125">
    <property type="entry name" value="ATPASEDELTA"/>
</dbReference>
<protein>
    <recommendedName>
        <fullName evidence="11">Oligomycin sensitivity conferral protein</fullName>
    </recommendedName>
</protein>
<evidence type="ECO:0000256" key="5">
    <source>
        <dbReference type="ARBA" id="ARBA00022792"/>
    </source>
</evidence>
<keyword evidence="7" id="KW-0406">Ion transport</keyword>
<dbReference type="Gene3D" id="1.10.520.20">
    <property type="entry name" value="N-terminal domain of the delta subunit of the F1F0-ATP synthase"/>
    <property type="match status" value="1"/>
</dbReference>
<evidence type="ECO:0000313" key="12">
    <source>
        <dbReference type="EMBL" id="KPJ19788.1"/>
    </source>
</evidence>
<keyword evidence="8" id="KW-0496">Mitochondrion</keyword>
<dbReference type="InterPro" id="IPR026015">
    <property type="entry name" value="ATP_synth_OSCP/delta_N_sf"/>
</dbReference>
<dbReference type="Proteomes" id="UP000053240">
    <property type="component" value="Unassembled WGS sequence"/>
</dbReference>
<dbReference type="STRING" id="76193.A0A194RPK9"/>
<organism evidence="12 13">
    <name type="scientific">Papilio machaon</name>
    <name type="common">Old World swallowtail butterfly</name>
    <dbReference type="NCBI Taxonomy" id="76193"/>
    <lineage>
        <taxon>Eukaryota</taxon>
        <taxon>Metazoa</taxon>
        <taxon>Ecdysozoa</taxon>
        <taxon>Arthropoda</taxon>
        <taxon>Hexapoda</taxon>
        <taxon>Insecta</taxon>
        <taxon>Pterygota</taxon>
        <taxon>Neoptera</taxon>
        <taxon>Endopterygota</taxon>
        <taxon>Lepidoptera</taxon>
        <taxon>Glossata</taxon>
        <taxon>Ditrysia</taxon>
        <taxon>Papilionoidea</taxon>
        <taxon>Papilionidae</taxon>
        <taxon>Papilioninae</taxon>
        <taxon>Papilio</taxon>
    </lineage>
</organism>
<dbReference type="NCBIfam" id="TIGR01145">
    <property type="entry name" value="ATP_synt_delta"/>
    <property type="match status" value="1"/>
</dbReference>
<name>A0A194RPK9_PAPMA</name>
<evidence type="ECO:0000256" key="1">
    <source>
        <dbReference type="ARBA" id="ARBA00004273"/>
    </source>
</evidence>
<keyword evidence="13" id="KW-1185">Reference proteome</keyword>
<evidence type="ECO:0000256" key="4">
    <source>
        <dbReference type="ARBA" id="ARBA00022781"/>
    </source>
</evidence>
<dbReference type="FunFam" id="1.10.520.20:FF:000002">
    <property type="entry name" value="ATP synthase subunit O, mitochondrial"/>
    <property type="match status" value="1"/>
</dbReference>
<dbReference type="HAMAP" id="MF_01416">
    <property type="entry name" value="ATP_synth_delta_bact"/>
    <property type="match status" value="1"/>
</dbReference>
<evidence type="ECO:0000256" key="7">
    <source>
        <dbReference type="ARBA" id="ARBA00023065"/>
    </source>
</evidence>
<evidence type="ECO:0000256" key="10">
    <source>
        <dbReference type="ARBA" id="ARBA00023310"/>
    </source>
</evidence>
<keyword evidence="10" id="KW-0066">ATP synthesis</keyword>
<evidence type="ECO:0000256" key="2">
    <source>
        <dbReference type="ARBA" id="ARBA00007046"/>
    </source>
</evidence>
<evidence type="ECO:0000256" key="3">
    <source>
        <dbReference type="ARBA" id="ARBA00022448"/>
    </source>
</evidence>